<keyword evidence="2" id="KW-0812">Transmembrane</keyword>
<evidence type="ECO:0000256" key="2">
    <source>
        <dbReference type="SAM" id="Phobius"/>
    </source>
</evidence>
<feature type="transmembrane region" description="Helical" evidence="2">
    <location>
        <begin position="48"/>
        <end position="69"/>
    </location>
</feature>
<feature type="transmembrane region" description="Helical" evidence="2">
    <location>
        <begin position="81"/>
        <end position="107"/>
    </location>
</feature>
<feature type="region of interest" description="Disordered" evidence="1">
    <location>
        <begin position="210"/>
        <end position="230"/>
    </location>
</feature>
<keyword evidence="2" id="KW-1133">Transmembrane helix</keyword>
<feature type="transmembrane region" description="Helical" evidence="2">
    <location>
        <begin position="155"/>
        <end position="177"/>
    </location>
</feature>
<reference evidence="3" key="1">
    <citation type="submission" date="2018-11" db="EMBL/GenBank/DDBJ databases">
        <authorList>
            <person name="Alioto T."/>
            <person name="Alioto T."/>
        </authorList>
    </citation>
    <scope>NUCLEOTIDE SEQUENCE</scope>
</reference>
<dbReference type="Proteomes" id="UP000596742">
    <property type="component" value="Unassembled WGS sequence"/>
</dbReference>
<organism evidence="3 4">
    <name type="scientific">Mytilus galloprovincialis</name>
    <name type="common">Mediterranean mussel</name>
    <dbReference type="NCBI Taxonomy" id="29158"/>
    <lineage>
        <taxon>Eukaryota</taxon>
        <taxon>Metazoa</taxon>
        <taxon>Spiralia</taxon>
        <taxon>Lophotrochozoa</taxon>
        <taxon>Mollusca</taxon>
        <taxon>Bivalvia</taxon>
        <taxon>Autobranchia</taxon>
        <taxon>Pteriomorphia</taxon>
        <taxon>Mytilida</taxon>
        <taxon>Mytiloidea</taxon>
        <taxon>Mytilidae</taxon>
        <taxon>Mytilinae</taxon>
        <taxon>Mytilus</taxon>
    </lineage>
</organism>
<evidence type="ECO:0000313" key="4">
    <source>
        <dbReference type="Proteomes" id="UP000596742"/>
    </source>
</evidence>
<gene>
    <name evidence="3" type="ORF">MGAL_10B075026</name>
</gene>
<evidence type="ECO:0000256" key="1">
    <source>
        <dbReference type="SAM" id="MobiDB-lite"/>
    </source>
</evidence>
<proteinExistence type="predicted"/>
<keyword evidence="4" id="KW-1185">Reference proteome</keyword>
<comment type="caution">
    <text evidence="3">The sequence shown here is derived from an EMBL/GenBank/DDBJ whole genome shotgun (WGS) entry which is preliminary data.</text>
</comment>
<accession>A0A8B6HBC6</accession>
<name>A0A8B6HBC6_MYTGA</name>
<evidence type="ECO:0000313" key="3">
    <source>
        <dbReference type="EMBL" id="VDI76352.1"/>
    </source>
</evidence>
<keyword evidence="2" id="KW-0472">Membrane</keyword>
<dbReference type="EMBL" id="UYJE01009745">
    <property type="protein sequence ID" value="VDI76352.1"/>
    <property type="molecule type" value="Genomic_DNA"/>
</dbReference>
<protein>
    <submittedName>
        <fullName evidence="3">Uncharacterized protein</fullName>
    </submittedName>
</protein>
<dbReference type="AlphaFoldDB" id="A0A8B6HBC6"/>
<dbReference type="OrthoDB" id="5949854at2759"/>
<feature type="transmembrane region" description="Helical" evidence="2">
    <location>
        <begin position="128"/>
        <end position="149"/>
    </location>
</feature>
<sequence>MFSNYDSFVNYVGTKHPKGTNDLEGTNHQKGKIHPEDMKLLIKKVRILLLRLGIGYLINIACFLIVCFVNRKTKDEGEGGFLLFCSIVIFAVCFYAFITFALVYRISRFSKDADNSKAEYKVSKYQKFMMVYKCLDVIFDIAVLLYSFILSDWQLTAFTTTATAVLCTDIVLNIIVVKKNCCSDEEKSNTYRSSETNQAFEFREMKEDGSNYIHHGSDNREESLSREGERRFGKKPLNSISLNIIIITHIMDECPSPVKCVPPPMKRGRMSINWRRCIICQNITQETLSMTTDRGFTTLMNAEKNKCLVLVGAFSNPEIVRQLSNEHVIDLPDLFCSHKEADTRILLHVIHFDEIFQHLNIRGLIIVKCSNT</sequence>